<reference evidence="2 3" key="1">
    <citation type="submission" date="2019-03" db="EMBL/GenBank/DDBJ databases">
        <title>Genomic Encyclopedia of Type Strains, Phase IV (KMG-IV): sequencing the most valuable type-strain genomes for metagenomic binning, comparative biology and taxonomic classification.</title>
        <authorList>
            <person name="Goeker M."/>
        </authorList>
    </citation>
    <scope>NUCLEOTIDE SEQUENCE [LARGE SCALE GENOMIC DNA]</scope>
    <source>
        <strain evidence="2 3">DSM 100556</strain>
    </source>
</reference>
<keyword evidence="1" id="KW-0812">Transmembrane</keyword>
<evidence type="ECO:0000313" key="3">
    <source>
        <dbReference type="Proteomes" id="UP000295718"/>
    </source>
</evidence>
<feature type="transmembrane region" description="Helical" evidence="1">
    <location>
        <begin position="45"/>
        <end position="63"/>
    </location>
</feature>
<dbReference type="STRING" id="1469948.GCA_000732725_02646"/>
<dbReference type="EMBL" id="SLUO01000001">
    <property type="protein sequence ID" value="TCL61026.1"/>
    <property type="molecule type" value="Genomic_DNA"/>
</dbReference>
<comment type="caution">
    <text evidence="2">The sequence shown here is derived from an EMBL/GenBank/DDBJ whole genome shotgun (WGS) entry which is preliminary data.</text>
</comment>
<sequence>MKDQYQEEISRIHVTKELLEKTKKAMKEEEVKEQKRKKFLSYRNLSIASAVVLCLCIFVPMMARNQGSSAQIQLSRQE</sequence>
<dbReference type="AlphaFoldDB" id="A0A4R1R645"/>
<evidence type="ECO:0000256" key="1">
    <source>
        <dbReference type="SAM" id="Phobius"/>
    </source>
</evidence>
<dbReference type="Proteomes" id="UP000295718">
    <property type="component" value="Unassembled WGS sequence"/>
</dbReference>
<dbReference type="RefSeq" id="WP_031391324.1">
    <property type="nucleotide sequence ID" value="NZ_JPNB01000002.1"/>
</dbReference>
<organism evidence="2 3">
    <name type="scientific">Kineothrix alysoides</name>
    <dbReference type="NCBI Taxonomy" id="1469948"/>
    <lineage>
        <taxon>Bacteria</taxon>
        <taxon>Bacillati</taxon>
        <taxon>Bacillota</taxon>
        <taxon>Clostridia</taxon>
        <taxon>Lachnospirales</taxon>
        <taxon>Lachnospiraceae</taxon>
        <taxon>Kineothrix</taxon>
    </lineage>
</organism>
<keyword evidence="3" id="KW-1185">Reference proteome</keyword>
<accession>A0A4R1R645</accession>
<gene>
    <name evidence="2" type="ORF">EDD76_101123</name>
</gene>
<protein>
    <submittedName>
        <fullName evidence="2">Uncharacterized protein</fullName>
    </submittedName>
</protein>
<keyword evidence="1" id="KW-1133">Transmembrane helix</keyword>
<name>A0A4R1R645_9FIRM</name>
<evidence type="ECO:0000313" key="2">
    <source>
        <dbReference type="EMBL" id="TCL61026.1"/>
    </source>
</evidence>
<proteinExistence type="predicted"/>
<keyword evidence="1" id="KW-0472">Membrane</keyword>